<keyword evidence="4" id="KW-0479">Metal-binding</keyword>
<organism evidence="11 12">
    <name type="scientific">Ceratocystis lukuohia</name>
    <dbReference type="NCBI Taxonomy" id="2019550"/>
    <lineage>
        <taxon>Eukaryota</taxon>
        <taxon>Fungi</taxon>
        <taxon>Dikarya</taxon>
        <taxon>Ascomycota</taxon>
        <taxon>Pezizomycotina</taxon>
        <taxon>Sordariomycetes</taxon>
        <taxon>Hypocreomycetidae</taxon>
        <taxon>Microascales</taxon>
        <taxon>Ceratocystidaceae</taxon>
        <taxon>Ceratocystis</taxon>
    </lineage>
</organism>
<keyword evidence="6" id="KW-0863">Zinc-finger</keyword>
<dbReference type="EMBL" id="JABSNW010000011">
    <property type="protein sequence ID" value="KAL2884577.1"/>
    <property type="molecule type" value="Genomic_DNA"/>
</dbReference>
<evidence type="ECO:0000313" key="11">
    <source>
        <dbReference type="EMBL" id="KAL2884577.1"/>
    </source>
</evidence>
<feature type="domain" description="RING-type" evidence="10">
    <location>
        <begin position="544"/>
        <end position="755"/>
    </location>
</feature>
<dbReference type="Gene3D" id="1.20.120.1750">
    <property type="match status" value="1"/>
</dbReference>
<evidence type="ECO:0000256" key="7">
    <source>
        <dbReference type="ARBA" id="ARBA00022786"/>
    </source>
</evidence>
<comment type="catalytic activity">
    <reaction evidence="1">
        <text>[E2 ubiquitin-conjugating enzyme]-S-ubiquitinyl-L-cysteine + [acceptor protein]-L-lysine = [E2 ubiquitin-conjugating enzyme]-L-cysteine + [acceptor protein]-N(6)-ubiquitinyl-L-lysine.</text>
        <dbReference type="EC" id="2.3.2.31"/>
    </reaction>
</comment>
<accession>A0ABR4M8I1</accession>
<evidence type="ECO:0000256" key="3">
    <source>
        <dbReference type="ARBA" id="ARBA00022679"/>
    </source>
</evidence>
<dbReference type="PROSITE" id="PS51873">
    <property type="entry name" value="TRIAD"/>
    <property type="match status" value="1"/>
</dbReference>
<dbReference type="Proteomes" id="UP001610728">
    <property type="component" value="Unassembled WGS sequence"/>
</dbReference>
<evidence type="ECO:0000256" key="2">
    <source>
        <dbReference type="ARBA" id="ARBA00012251"/>
    </source>
</evidence>
<name>A0ABR4M8I1_9PEZI</name>
<dbReference type="InterPro" id="IPR002867">
    <property type="entry name" value="IBR_dom"/>
</dbReference>
<feature type="compositionally biased region" description="Low complexity" evidence="9">
    <location>
        <begin position="57"/>
        <end position="68"/>
    </location>
</feature>
<feature type="compositionally biased region" description="Polar residues" evidence="9">
    <location>
        <begin position="100"/>
        <end position="114"/>
    </location>
</feature>
<dbReference type="RefSeq" id="XP_070855758.1">
    <property type="nucleotide sequence ID" value="XM_071004725.1"/>
</dbReference>
<dbReference type="GeneID" id="98121726"/>
<evidence type="ECO:0000313" key="12">
    <source>
        <dbReference type="Proteomes" id="UP001610728"/>
    </source>
</evidence>
<dbReference type="Pfam" id="PF22191">
    <property type="entry name" value="IBR_1"/>
    <property type="match status" value="1"/>
</dbReference>
<reference evidence="11 12" key="1">
    <citation type="submission" date="2020-05" db="EMBL/GenBank/DDBJ databases">
        <title>Ceratocystis lukuohia genome.</title>
        <authorList>
            <person name="Harrington T.C."/>
            <person name="Kim K."/>
            <person name="Mayers C.G."/>
        </authorList>
    </citation>
    <scope>NUCLEOTIDE SEQUENCE [LARGE SCALE GENOMIC DNA]</scope>
    <source>
        <strain evidence="11 12">C4212</strain>
    </source>
</reference>
<dbReference type="InterPro" id="IPR031127">
    <property type="entry name" value="E3_UB_ligase_RBR"/>
</dbReference>
<evidence type="ECO:0000256" key="8">
    <source>
        <dbReference type="ARBA" id="ARBA00022833"/>
    </source>
</evidence>
<keyword evidence="7" id="KW-0833">Ubl conjugation pathway</keyword>
<evidence type="ECO:0000256" key="9">
    <source>
        <dbReference type="SAM" id="MobiDB-lite"/>
    </source>
</evidence>
<sequence>MSGAAIRHHLLVGSESPFNAGRSQGDSLIPSPAIHAHYPAHLSNSRSSRRFHPQVASRRMTSTRSRQTPPGFRTSRQLMHSRTAAANPKKSSQRAEDQPQHNNKTPTSSSQNSRRQNDVYASKLCPFEKVKLAHPHKNRAIIWALGYLSMSLDTKRKAHAASSLKPPPIHHGSHKENLDPTEDINPNHHHLRYHGQPSGSSYHYLHNQFYHHQHHYPFPNCSSAQAIQDGDTNWLCWPQAPVALEFPRRLASGLKSPEMASVHFSHLGSWSPDEITKEDLIGYLSLDQESRHAVIQASRTPAGDPASVLEISPCAACQTDCLIKNENTNRATAWDAFDEFPSETTRCCDSLVCMRCVRRSIKQSFHRHYKMYHWTALEAPGVVFKCPLRCHVSRDEQRRPYGSREMKQMLDDGSDGMKSYTDRFDRANRLRQTLSSVTPRLGSAELEEIKGIYQELVDLNLAHDPGCRRLTDTTLDQHSVLGHVEALEPIKIYRFLRNGRRVRIPIFLRYLNRIETRSCWICMDEIRDMSTGDSWEAWKDIWTALGNDSVAFKVLSFPLRLQKRCGHDIDFCKDCLGQHIQIEIRDKATEALGNIKCPSQGCKRTLRLVEIELYAPPDVKARYYDLMNTAHYSDDPDFMWCVNGDCQYGQIHPPNATKVQCSRCSQVMCFHHRGPWHQGQTCAQNDARTDTATDEWLQDNTKPCPKCQTPIEKNGGCYHMTCSSCRFEFCWDCLCDWVYANFNLQRHRPSCRFRQAGIYPTEAVGGLDVEAAIRDVAEIRSANPNVFNNELHPRW</sequence>
<proteinExistence type="predicted"/>
<evidence type="ECO:0000256" key="1">
    <source>
        <dbReference type="ARBA" id="ARBA00001798"/>
    </source>
</evidence>
<keyword evidence="5" id="KW-0677">Repeat</keyword>
<dbReference type="SUPFAM" id="SSF57850">
    <property type="entry name" value="RING/U-box"/>
    <property type="match status" value="3"/>
</dbReference>
<comment type="caution">
    <text evidence="11">The sequence shown here is derived from an EMBL/GenBank/DDBJ whole genome shotgun (WGS) entry which is preliminary data.</text>
</comment>
<dbReference type="SMART" id="SM00647">
    <property type="entry name" value="IBR"/>
    <property type="match status" value="2"/>
</dbReference>
<evidence type="ECO:0000256" key="4">
    <source>
        <dbReference type="ARBA" id="ARBA00022723"/>
    </source>
</evidence>
<keyword evidence="8" id="KW-0862">Zinc</keyword>
<evidence type="ECO:0000256" key="5">
    <source>
        <dbReference type="ARBA" id="ARBA00022737"/>
    </source>
</evidence>
<dbReference type="CDD" id="cd20335">
    <property type="entry name" value="BRcat_RBR"/>
    <property type="match status" value="1"/>
</dbReference>
<keyword evidence="3" id="KW-0808">Transferase</keyword>
<evidence type="ECO:0000256" key="6">
    <source>
        <dbReference type="ARBA" id="ARBA00022771"/>
    </source>
</evidence>
<protein>
    <recommendedName>
        <fullName evidence="2">RBR-type E3 ubiquitin transferase</fullName>
        <ecNumber evidence="2">2.3.2.31</ecNumber>
    </recommendedName>
</protein>
<dbReference type="InterPro" id="IPR013083">
    <property type="entry name" value="Znf_RING/FYVE/PHD"/>
</dbReference>
<dbReference type="EC" id="2.3.2.31" evidence="2"/>
<dbReference type="Pfam" id="PF01485">
    <property type="entry name" value="IBR"/>
    <property type="match status" value="1"/>
</dbReference>
<dbReference type="PANTHER" id="PTHR11685">
    <property type="entry name" value="RBR FAMILY RING FINGER AND IBR DOMAIN-CONTAINING"/>
    <property type="match status" value="1"/>
</dbReference>
<dbReference type="Gene3D" id="3.30.40.10">
    <property type="entry name" value="Zinc/RING finger domain, C3HC4 (zinc finger)"/>
    <property type="match status" value="1"/>
</dbReference>
<feature type="region of interest" description="Disordered" evidence="9">
    <location>
        <begin position="40"/>
        <end position="116"/>
    </location>
</feature>
<keyword evidence="12" id="KW-1185">Reference proteome</keyword>
<gene>
    <name evidence="11" type="ORF">HOO65_110048</name>
</gene>
<evidence type="ECO:0000259" key="10">
    <source>
        <dbReference type="PROSITE" id="PS51873"/>
    </source>
</evidence>
<dbReference type="InterPro" id="IPR044066">
    <property type="entry name" value="TRIAD_supradom"/>
</dbReference>